<dbReference type="Proteomes" id="UP001196413">
    <property type="component" value="Unassembled WGS sequence"/>
</dbReference>
<keyword evidence="2" id="KW-0472">Membrane</keyword>
<evidence type="ECO:0000313" key="3">
    <source>
        <dbReference type="EMBL" id="KAJ1355932.1"/>
    </source>
</evidence>
<accession>A0AAD5QMN3</accession>
<proteinExistence type="predicted"/>
<feature type="transmembrane region" description="Helical" evidence="2">
    <location>
        <begin position="69"/>
        <end position="87"/>
    </location>
</feature>
<sequence length="118" mass="14081">MEPEFRQRYYRQESSSRSPPQVRVMKKRPTSLYSKLCDGVYGPVRSVGKQIRGRTRAAWNAIASNRYEIFVTLFLLLFVYLLSYFIMYTDPARTRKFIHSLPGNVYTWVTKLFFHKQK</sequence>
<feature type="compositionally biased region" description="Low complexity" evidence="1">
    <location>
        <begin position="12"/>
        <end position="23"/>
    </location>
</feature>
<evidence type="ECO:0000256" key="1">
    <source>
        <dbReference type="SAM" id="MobiDB-lite"/>
    </source>
</evidence>
<evidence type="ECO:0000313" key="4">
    <source>
        <dbReference type="Proteomes" id="UP001196413"/>
    </source>
</evidence>
<protein>
    <submittedName>
        <fullName evidence="3">Uncharacterized protein</fullName>
    </submittedName>
</protein>
<dbReference type="EMBL" id="JAHQIW010002643">
    <property type="protein sequence ID" value="KAJ1355932.1"/>
    <property type="molecule type" value="Genomic_DNA"/>
</dbReference>
<keyword evidence="2" id="KW-1133">Transmembrane helix</keyword>
<dbReference type="AlphaFoldDB" id="A0AAD5QMN3"/>
<reference evidence="3" key="1">
    <citation type="submission" date="2021-06" db="EMBL/GenBank/DDBJ databases">
        <title>Parelaphostrongylus tenuis whole genome reference sequence.</title>
        <authorList>
            <person name="Garwood T.J."/>
            <person name="Larsen P.A."/>
            <person name="Fountain-Jones N.M."/>
            <person name="Garbe J.R."/>
            <person name="Macchietto M.G."/>
            <person name="Kania S.A."/>
            <person name="Gerhold R.W."/>
            <person name="Richards J.E."/>
            <person name="Wolf T.M."/>
        </authorList>
    </citation>
    <scope>NUCLEOTIDE SEQUENCE</scope>
    <source>
        <strain evidence="3">MNPRO001-30</strain>
        <tissue evidence="3">Meninges</tissue>
    </source>
</reference>
<name>A0AAD5QMN3_PARTN</name>
<organism evidence="3 4">
    <name type="scientific">Parelaphostrongylus tenuis</name>
    <name type="common">Meningeal worm</name>
    <dbReference type="NCBI Taxonomy" id="148309"/>
    <lineage>
        <taxon>Eukaryota</taxon>
        <taxon>Metazoa</taxon>
        <taxon>Ecdysozoa</taxon>
        <taxon>Nematoda</taxon>
        <taxon>Chromadorea</taxon>
        <taxon>Rhabditida</taxon>
        <taxon>Rhabditina</taxon>
        <taxon>Rhabditomorpha</taxon>
        <taxon>Strongyloidea</taxon>
        <taxon>Metastrongylidae</taxon>
        <taxon>Parelaphostrongylus</taxon>
    </lineage>
</organism>
<comment type="caution">
    <text evidence="3">The sequence shown here is derived from an EMBL/GenBank/DDBJ whole genome shotgun (WGS) entry which is preliminary data.</text>
</comment>
<keyword evidence="4" id="KW-1185">Reference proteome</keyword>
<feature type="compositionally biased region" description="Basic and acidic residues" evidence="1">
    <location>
        <begin position="1"/>
        <end position="11"/>
    </location>
</feature>
<evidence type="ECO:0000256" key="2">
    <source>
        <dbReference type="SAM" id="Phobius"/>
    </source>
</evidence>
<feature type="region of interest" description="Disordered" evidence="1">
    <location>
        <begin position="1"/>
        <end position="27"/>
    </location>
</feature>
<gene>
    <name evidence="3" type="ORF">KIN20_013528</name>
</gene>
<keyword evidence="2" id="KW-0812">Transmembrane</keyword>